<feature type="signal peptide" evidence="1">
    <location>
        <begin position="1"/>
        <end position="20"/>
    </location>
</feature>
<dbReference type="RefSeq" id="WP_002440287.1">
    <property type="nucleotide sequence ID" value="NC_017910.1"/>
</dbReference>
<dbReference type="Proteomes" id="UP000001955">
    <property type="component" value="Chromosome"/>
</dbReference>
<dbReference type="PIRSF" id="PIRSF037256">
    <property type="entry name" value="UCP037256"/>
    <property type="match status" value="1"/>
</dbReference>
<sequence>MIKIALPLCALLLMCSPATAASFDCTRARTPDETAICHNRTLNDKDVEMATTYRLLSGLFAMGTRGNMQDAQQQWLARRHQCGSHIQCLNQRYDERLKQLQTLYDNIDKPL</sequence>
<feature type="chain" id="PRO_5003655339" description="Lysozyme inhibitor LprI-like N-terminal domain-containing protein" evidence="1">
    <location>
        <begin position="21"/>
        <end position="111"/>
    </location>
</feature>
<protein>
    <recommendedName>
        <fullName evidence="2">Lysozyme inhibitor LprI-like N-terminal domain-containing protein</fullName>
    </recommendedName>
</protein>
<dbReference type="PANTHER" id="PTHR37549:SF1">
    <property type="entry name" value="LIPOPROTEIN LPRI"/>
    <property type="match status" value="1"/>
</dbReference>
<gene>
    <name evidence="3" type="ordered locus">EBL_c23690</name>
</gene>
<evidence type="ECO:0000256" key="1">
    <source>
        <dbReference type="SAM" id="SignalP"/>
    </source>
</evidence>
<dbReference type="InterPro" id="IPR052755">
    <property type="entry name" value="Lysozyme_Inhibitor_LprI"/>
</dbReference>
<feature type="domain" description="Lysozyme inhibitor LprI-like N-terminal" evidence="2">
    <location>
        <begin position="25"/>
        <end position="100"/>
    </location>
</feature>
<accession>I2BAA4</accession>
<dbReference type="InterPro" id="IPR017160">
    <property type="entry name" value="UCP037256"/>
</dbReference>
<dbReference type="PANTHER" id="PTHR37549">
    <property type="entry name" value="LIPOPROTEIN LPRI"/>
    <property type="match status" value="1"/>
</dbReference>
<dbReference type="GO" id="GO:0005576">
    <property type="term" value="C:extracellular region"/>
    <property type="evidence" value="ECO:0007669"/>
    <property type="project" value="TreeGrafter"/>
</dbReference>
<keyword evidence="1" id="KW-0732">Signal</keyword>
<proteinExistence type="predicted"/>
<dbReference type="PATRIC" id="fig|630626.3.peg.2292"/>
<evidence type="ECO:0000313" key="3">
    <source>
        <dbReference type="EMBL" id="AFJ47458.1"/>
    </source>
</evidence>
<dbReference type="eggNOG" id="COG4461">
    <property type="taxonomic scope" value="Bacteria"/>
</dbReference>
<dbReference type="InterPro" id="IPR009739">
    <property type="entry name" value="LprI-like_N"/>
</dbReference>
<keyword evidence="4" id="KW-1185">Reference proteome</keyword>
<dbReference type="HOGENOM" id="CLU_159935_0_0_6"/>
<dbReference type="STRING" id="630626.EBL_c23690"/>
<organism evidence="3 4">
    <name type="scientific">Shimwellia blattae (strain ATCC 29907 / DSM 4481 / JCM 1650 / NBRC 105725 / CDC 9005-74)</name>
    <name type="common">Escherichia blattae</name>
    <dbReference type="NCBI Taxonomy" id="630626"/>
    <lineage>
        <taxon>Bacteria</taxon>
        <taxon>Pseudomonadati</taxon>
        <taxon>Pseudomonadota</taxon>
        <taxon>Gammaproteobacteria</taxon>
        <taxon>Enterobacterales</taxon>
        <taxon>Enterobacteriaceae</taxon>
        <taxon>Shimwellia</taxon>
    </lineage>
</organism>
<dbReference type="AlphaFoldDB" id="I2BAA4"/>
<name>I2BAA4_SHIBC</name>
<evidence type="ECO:0000259" key="2">
    <source>
        <dbReference type="Pfam" id="PF07007"/>
    </source>
</evidence>
<dbReference type="KEGG" id="ebt:EBL_c23690"/>
<evidence type="ECO:0000313" key="4">
    <source>
        <dbReference type="Proteomes" id="UP000001955"/>
    </source>
</evidence>
<accession>K6UQK8</accession>
<dbReference type="EMBL" id="CP001560">
    <property type="protein sequence ID" value="AFJ47458.1"/>
    <property type="molecule type" value="Genomic_DNA"/>
</dbReference>
<dbReference type="Pfam" id="PF07007">
    <property type="entry name" value="LprI"/>
    <property type="match status" value="1"/>
</dbReference>
<reference evidence="3 4" key="1">
    <citation type="journal article" date="2012" name="J. Bacteriol.">
        <title>Complete genome sequence of the B12-producing Shimwellia blattae strain DSM 4481, isolated from a cockroach.</title>
        <authorList>
            <person name="Brzuszkiewicz E."/>
            <person name="Waschkowitz T."/>
            <person name="Wiezer A."/>
            <person name="Daniel R."/>
        </authorList>
    </citation>
    <scope>NUCLEOTIDE SEQUENCE [LARGE SCALE GENOMIC DNA]</scope>
    <source>
        <strain evidence="4">ATCC 29907 / DSM 4481 / JCM 1650 / NBRC 105725 / CDC 9005-74</strain>
    </source>
</reference>
<dbReference type="OrthoDB" id="5957809at2"/>